<dbReference type="OrthoDB" id="5937621at2"/>
<dbReference type="Gene3D" id="1.50.10.140">
    <property type="match status" value="1"/>
</dbReference>
<comment type="caution">
    <text evidence="3">The sequence shown here is derived from an EMBL/GenBank/DDBJ whole genome shotgun (WGS) entry which is preliminary data.</text>
</comment>
<proteinExistence type="predicted"/>
<reference evidence="3 4" key="1">
    <citation type="submission" date="2019-04" db="EMBL/GenBank/DDBJ databases">
        <title>Lewinella litorea sp. nov., isolated from a marine sand.</title>
        <authorList>
            <person name="Yoon J.-H."/>
        </authorList>
    </citation>
    <scope>NUCLEOTIDE SEQUENCE [LARGE SCALE GENOMIC DNA]</scope>
    <source>
        <strain evidence="3 4">HSMS-39</strain>
    </source>
</reference>
<keyword evidence="4" id="KW-1185">Reference proteome</keyword>
<name>A0A4S4NDF0_9BACT</name>
<organism evidence="3 4">
    <name type="scientific">Neolewinella litorea</name>
    <dbReference type="NCBI Taxonomy" id="2562452"/>
    <lineage>
        <taxon>Bacteria</taxon>
        <taxon>Pseudomonadati</taxon>
        <taxon>Bacteroidota</taxon>
        <taxon>Saprospiria</taxon>
        <taxon>Saprospirales</taxon>
        <taxon>Lewinellaceae</taxon>
        <taxon>Neolewinella</taxon>
    </lineage>
</organism>
<dbReference type="InterPro" id="IPR016883">
    <property type="entry name" value="UCP028431"/>
</dbReference>
<dbReference type="RefSeq" id="WP_136459979.1">
    <property type="nucleotide sequence ID" value="NZ_SRSF01000007.1"/>
</dbReference>
<evidence type="ECO:0000256" key="1">
    <source>
        <dbReference type="SAM" id="SignalP"/>
    </source>
</evidence>
<evidence type="ECO:0000259" key="2">
    <source>
        <dbReference type="Pfam" id="PF10091"/>
    </source>
</evidence>
<dbReference type="Pfam" id="PF10091">
    <property type="entry name" value="Glycoamylase"/>
    <property type="match status" value="1"/>
</dbReference>
<evidence type="ECO:0000313" key="3">
    <source>
        <dbReference type="EMBL" id="THH37514.1"/>
    </source>
</evidence>
<keyword evidence="1" id="KW-0732">Signal</keyword>
<dbReference type="EMBL" id="SRSF01000007">
    <property type="protein sequence ID" value="THH37514.1"/>
    <property type="molecule type" value="Genomic_DNA"/>
</dbReference>
<dbReference type="AlphaFoldDB" id="A0A4S4NDF0"/>
<feature type="chain" id="PRO_5020856049" evidence="1">
    <location>
        <begin position="21"/>
        <end position="463"/>
    </location>
</feature>
<dbReference type="Proteomes" id="UP000308528">
    <property type="component" value="Unassembled WGS sequence"/>
</dbReference>
<dbReference type="InterPro" id="IPR019282">
    <property type="entry name" value="Glycoamylase-like_cons_dom"/>
</dbReference>
<protein>
    <submittedName>
        <fullName evidence="3">Tat pathway signal protein</fullName>
    </submittedName>
</protein>
<gene>
    <name evidence="3" type="ORF">E4021_13910</name>
</gene>
<feature type="signal peptide" evidence="1">
    <location>
        <begin position="1"/>
        <end position="20"/>
    </location>
</feature>
<dbReference type="PIRSF" id="PIRSF028431">
    <property type="entry name" value="UCP028431"/>
    <property type="match status" value="1"/>
</dbReference>
<evidence type="ECO:0000313" key="4">
    <source>
        <dbReference type="Proteomes" id="UP000308528"/>
    </source>
</evidence>
<feature type="domain" description="Glycoamylase-like" evidence="2">
    <location>
        <begin position="209"/>
        <end position="445"/>
    </location>
</feature>
<dbReference type="PROSITE" id="PS51257">
    <property type="entry name" value="PROKAR_LIPOPROTEIN"/>
    <property type="match status" value="1"/>
</dbReference>
<accession>A0A4S4NDF0</accession>
<sequence length="463" mass="52062">MRLLPLALLLMLAACQTPTAGNEGGAADSAEAQRAFSVDELQRRTFHYFWETALPDNYQIPDRWPTERFSSIAATGFGLTAYLVGVERGYVTRAAAAERTRLTLEKLWSLPQGPAASGVAGYKGLFYHFLNNDDALRYGDVELSTIDTGLLIAGILSAQSYFDGNNPDERRIRELADSLYRRVEWDWSLNEQGRMSMGWRPDRGFIPAEWKGYNEAMILLVLAMGSPTHPLPDDAWERWSEGYEWAEFKGYDHLNFSPLFGHQYSQMYIDFRGIQDAYMREHDSDYFENSRKGTLSNRAYCIDNPDNFVGYGPNQWGLTACDGPAGLDTLVDGRPVKFYTYRARGASADHVIDDGTIAPTAAGGSVPFAPEECLAALEHMWTTQYDSLVGQYGFKDAFNLTYTFGEGNAGGWYDTDYLGIDQGPILIQIENHRSELVWKLMKKNPYIRRGLERAGFTGGWLEG</sequence>